<dbReference type="EMBL" id="CP044205">
    <property type="protein sequence ID" value="QFY44079.1"/>
    <property type="molecule type" value="Genomic_DNA"/>
</dbReference>
<evidence type="ECO:0000313" key="3">
    <source>
        <dbReference type="Proteomes" id="UP000325755"/>
    </source>
</evidence>
<dbReference type="RefSeq" id="WP_153250047.1">
    <property type="nucleotide sequence ID" value="NZ_CP044205.1"/>
</dbReference>
<keyword evidence="3" id="KW-1185">Reference proteome</keyword>
<dbReference type="KEGG" id="mmob:F6R98_16765"/>
<accession>A0A5Q0BKH6</accession>
<feature type="transmembrane region" description="Helical" evidence="1">
    <location>
        <begin position="25"/>
        <end position="44"/>
    </location>
</feature>
<evidence type="ECO:0000313" key="2">
    <source>
        <dbReference type="EMBL" id="QFY44079.1"/>
    </source>
</evidence>
<dbReference type="OrthoDB" id="283083at2"/>
<evidence type="ECO:0000256" key="1">
    <source>
        <dbReference type="SAM" id="Phobius"/>
    </source>
</evidence>
<gene>
    <name evidence="2" type="ORF">F6R98_16765</name>
</gene>
<dbReference type="InParanoid" id="A0A5Q0BKH6"/>
<protein>
    <submittedName>
        <fullName evidence="2">DUF4381 domain-containing protein</fullName>
    </submittedName>
</protein>
<reference evidence="2 3" key="1">
    <citation type="submission" date="2019-09" db="EMBL/GenBank/DDBJ databases">
        <title>Ecophysiology of the spiral-shaped methanotroph Methylospira mobilis as revealed by the complete genome sequence.</title>
        <authorList>
            <person name="Oshkin I.Y."/>
            <person name="Dedysh S.N."/>
            <person name="Miroshnikov K."/>
            <person name="Danilova O.V."/>
            <person name="Hakobyan A."/>
            <person name="Liesack W."/>
        </authorList>
    </citation>
    <scope>NUCLEOTIDE SEQUENCE [LARGE SCALE GENOMIC DNA]</scope>
    <source>
        <strain evidence="2 3">Shm1</strain>
    </source>
</reference>
<keyword evidence="1" id="KW-0812">Transmembrane</keyword>
<dbReference type="InterPro" id="IPR025489">
    <property type="entry name" value="DUF4381"/>
</dbReference>
<dbReference type="Proteomes" id="UP000325755">
    <property type="component" value="Chromosome"/>
</dbReference>
<dbReference type="AlphaFoldDB" id="A0A5Q0BKH6"/>
<proteinExistence type="predicted"/>
<dbReference type="Pfam" id="PF14316">
    <property type="entry name" value="DUF4381"/>
    <property type="match status" value="1"/>
</dbReference>
<organism evidence="2 3">
    <name type="scientific">Candidatus Methylospira mobilis</name>
    <dbReference type="NCBI Taxonomy" id="1808979"/>
    <lineage>
        <taxon>Bacteria</taxon>
        <taxon>Pseudomonadati</taxon>
        <taxon>Pseudomonadota</taxon>
        <taxon>Gammaproteobacteria</taxon>
        <taxon>Methylococcales</taxon>
        <taxon>Methylococcaceae</taxon>
        <taxon>Candidatus Methylospira</taxon>
    </lineage>
</organism>
<keyword evidence="1" id="KW-0472">Membrane</keyword>
<sequence length="158" mass="18034">MPQDDLPLRDIHLPPPPGFWPPAPGWWIVLALILVMALLSFWLWRRRRRLVPRKAALKSLDVLQGSDLTQKQQLQELAILMRRACLTAYPRATVAGLTGVAWLDFMDKQYGSTHFNTAIGRLLVEAAYRPDEPGELDALFALCRVWLQKMPAPVKKRV</sequence>
<name>A0A5Q0BKH6_9GAMM</name>
<keyword evidence="1" id="KW-1133">Transmembrane helix</keyword>